<evidence type="ECO:0000256" key="1">
    <source>
        <dbReference type="ARBA" id="ARBA00001954"/>
    </source>
</evidence>
<dbReference type="RefSeq" id="XP_026730569.1">
    <property type="nucleotide sequence ID" value="XM_026874768.1"/>
</dbReference>
<keyword evidence="6 18" id="KW-0223">Dioxygenase</keyword>
<evidence type="ECO:0000256" key="9">
    <source>
        <dbReference type="ARBA" id="ARBA00023004"/>
    </source>
</evidence>
<dbReference type="PANTHER" id="PTHR43084:SF1">
    <property type="entry name" value="PERSULFIDE DIOXYGENASE ETHE1, MITOCHONDRIAL"/>
    <property type="match status" value="1"/>
</dbReference>
<dbReference type="KEGG" id="tnl:113495810"/>
<sequence length="268" mass="29830">MLQKLSFGGWRVAGAVCSLSKTGVRVRFISTAMDKGQTFFFRQLFDTVSSTYTYLLGDPRTSEAVLIDPVLEHAERDAALIKELGFKLVYALNTHMHADHVTGTGKLKSLLCETQSVIGKASGAQADIHLVDGDVVKFGGHELLASATPGHTNGCLTYICHKQGMAFTGDTLLIRGCGRTDFQEGSSETLYKSVHQRIFTLPDYYLLYPAHDYRGQTSTTVWEEKKYNPRLTKPLNEFITIMENLKLPYPKMIDKAVPANRVCGLHYE</sequence>
<dbReference type="Proteomes" id="UP000322000">
    <property type="component" value="Chromosome 7"/>
</dbReference>
<comment type="catalytic activity">
    <reaction evidence="11">
        <text>S-sulfanylglutathione + O2 + H2O = sulfite + glutathione + 2 H(+)</text>
        <dbReference type="Rhea" id="RHEA:12981"/>
        <dbReference type="ChEBI" id="CHEBI:15377"/>
        <dbReference type="ChEBI" id="CHEBI:15378"/>
        <dbReference type="ChEBI" id="CHEBI:15379"/>
        <dbReference type="ChEBI" id="CHEBI:17359"/>
        <dbReference type="ChEBI" id="CHEBI:57925"/>
        <dbReference type="ChEBI" id="CHEBI:58905"/>
        <dbReference type="EC" id="1.13.11.18"/>
    </reaction>
</comment>
<comment type="subunit">
    <text evidence="12">Homodimer. Monomer. Interacts with TST. May interact with RELA.</text>
</comment>
<comment type="subcellular location">
    <subcellularLocation>
        <location evidence="2">Mitochondrion</location>
    </subcellularLocation>
</comment>
<organism evidence="17 19">
    <name type="scientific">Trichoplusia ni</name>
    <name type="common">Cabbage looper</name>
    <dbReference type="NCBI Taxonomy" id="7111"/>
    <lineage>
        <taxon>Eukaryota</taxon>
        <taxon>Metazoa</taxon>
        <taxon>Ecdysozoa</taxon>
        <taxon>Arthropoda</taxon>
        <taxon>Hexapoda</taxon>
        <taxon>Insecta</taxon>
        <taxon>Pterygota</taxon>
        <taxon>Neoptera</taxon>
        <taxon>Endopterygota</taxon>
        <taxon>Lepidoptera</taxon>
        <taxon>Glossata</taxon>
        <taxon>Ditrysia</taxon>
        <taxon>Noctuoidea</taxon>
        <taxon>Noctuidae</taxon>
        <taxon>Plusiinae</taxon>
        <taxon>Trichoplusia</taxon>
    </lineage>
</organism>
<dbReference type="GO" id="GO:0031123">
    <property type="term" value="P:RNA 3'-end processing"/>
    <property type="evidence" value="ECO:0007669"/>
    <property type="project" value="UniProtKB-ARBA"/>
</dbReference>
<feature type="domain" description="Metallo-beta-lactamase" evidence="16">
    <location>
        <begin position="50"/>
        <end position="211"/>
    </location>
</feature>
<evidence type="ECO:0000256" key="13">
    <source>
        <dbReference type="ARBA" id="ARBA00066686"/>
    </source>
</evidence>
<evidence type="ECO:0000256" key="10">
    <source>
        <dbReference type="ARBA" id="ARBA00023128"/>
    </source>
</evidence>
<dbReference type="SMART" id="SM00849">
    <property type="entry name" value="Lactamase_B"/>
    <property type="match status" value="1"/>
</dbReference>
<dbReference type="FunFam" id="3.60.15.10:FF:000013">
    <property type="entry name" value="Persulfide dioxygenase ETHE1, mitochondrial"/>
    <property type="match status" value="1"/>
</dbReference>
<dbReference type="PANTHER" id="PTHR43084">
    <property type="entry name" value="PERSULFIDE DIOXYGENASE ETHE1"/>
    <property type="match status" value="1"/>
</dbReference>
<evidence type="ECO:0000256" key="4">
    <source>
        <dbReference type="ARBA" id="ARBA00022723"/>
    </source>
</evidence>
<keyword evidence="4" id="KW-0479">Metal-binding</keyword>
<dbReference type="RefSeq" id="XP_026730568.1">
    <property type="nucleotide sequence ID" value="XM_026874767.1"/>
</dbReference>
<dbReference type="SUPFAM" id="SSF56281">
    <property type="entry name" value="Metallo-hydrolase/oxidoreductase"/>
    <property type="match status" value="1"/>
</dbReference>
<name>A0A7E5VQF9_TRINI</name>
<proteinExistence type="inferred from homology"/>
<gene>
    <name evidence="18 19 20 21" type="primary">LOC113495810</name>
</gene>
<dbReference type="Gene3D" id="3.60.15.10">
    <property type="entry name" value="Ribonuclease Z/Hydroxyacylglutathione hydrolase-like"/>
    <property type="match status" value="1"/>
</dbReference>
<keyword evidence="5" id="KW-0809">Transit peptide</keyword>
<dbReference type="AlphaFoldDB" id="A0A7E5VQF9"/>
<evidence type="ECO:0000313" key="19">
    <source>
        <dbReference type="RefSeq" id="XP_026730568.1"/>
    </source>
</evidence>
<dbReference type="GO" id="GO:0005739">
    <property type="term" value="C:mitochondrion"/>
    <property type="evidence" value="ECO:0007669"/>
    <property type="project" value="UniProtKB-SubCell"/>
</dbReference>
<evidence type="ECO:0000256" key="3">
    <source>
        <dbReference type="ARBA" id="ARBA00006759"/>
    </source>
</evidence>
<keyword evidence="10" id="KW-0496">Mitochondrion</keyword>
<dbReference type="RefSeq" id="XP_026730570.1">
    <property type="nucleotide sequence ID" value="XM_026874769.1"/>
</dbReference>
<evidence type="ECO:0000313" key="18">
    <source>
        <dbReference type="RefSeq" id="XP_026730567.1"/>
    </source>
</evidence>
<evidence type="ECO:0000256" key="11">
    <source>
        <dbReference type="ARBA" id="ARBA00050990"/>
    </source>
</evidence>
<evidence type="ECO:0000256" key="14">
    <source>
        <dbReference type="ARBA" id="ARBA00067300"/>
    </source>
</evidence>
<keyword evidence="9" id="KW-0408">Iron</keyword>
<comment type="similarity">
    <text evidence="3">Belongs to the metallo-beta-lactamase superfamily. Glyoxalase II family.</text>
</comment>
<dbReference type="InterPro" id="IPR044528">
    <property type="entry name" value="POD-like_MBL-fold"/>
</dbReference>
<evidence type="ECO:0000259" key="16">
    <source>
        <dbReference type="SMART" id="SM00849"/>
    </source>
</evidence>
<dbReference type="GO" id="GO:0006749">
    <property type="term" value="P:glutathione metabolic process"/>
    <property type="evidence" value="ECO:0007669"/>
    <property type="project" value="InterPro"/>
</dbReference>
<dbReference type="OrthoDB" id="449487at2759"/>
<dbReference type="InterPro" id="IPR036866">
    <property type="entry name" value="RibonucZ/Hydroxyglut_hydro"/>
</dbReference>
<evidence type="ECO:0000256" key="8">
    <source>
        <dbReference type="ARBA" id="ARBA00023002"/>
    </source>
</evidence>
<dbReference type="CDD" id="cd07724">
    <property type="entry name" value="POD-like_MBL-fold"/>
    <property type="match status" value="1"/>
</dbReference>
<protein>
    <recommendedName>
        <fullName evidence="14">Persulfide dioxygenase ETHE1, mitochondrial</fullName>
        <ecNumber evidence="13">1.13.11.18</ecNumber>
    </recommendedName>
    <alternativeName>
        <fullName evidence="15">Sulfur dioxygenase ETHE1</fullName>
    </alternativeName>
</protein>
<evidence type="ECO:0000256" key="5">
    <source>
        <dbReference type="ARBA" id="ARBA00022946"/>
    </source>
</evidence>
<dbReference type="EC" id="1.13.11.18" evidence="13"/>
<evidence type="ECO:0000313" key="20">
    <source>
        <dbReference type="RefSeq" id="XP_026730569.1"/>
    </source>
</evidence>
<comment type="cofactor">
    <cofactor evidence="1">
        <name>Fe(2+)</name>
        <dbReference type="ChEBI" id="CHEBI:29033"/>
    </cofactor>
</comment>
<keyword evidence="7" id="KW-0007">Acetylation</keyword>
<evidence type="ECO:0000313" key="21">
    <source>
        <dbReference type="RefSeq" id="XP_026730570.1"/>
    </source>
</evidence>
<dbReference type="GO" id="GO:0046872">
    <property type="term" value="F:metal ion binding"/>
    <property type="evidence" value="ECO:0007669"/>
    <property type="project" value="UniProtKB-KW"/>
</dbReference>
<keyword evidence="17" id="KW-1185">Reference proteome</keyword>
<evidence type="ECO:0000313" key="17">
    <source>
        <dbReference type="Proteomes" id="UP000322000"/>
    </source>
</evidence>
<dbReference type="RefSeq" id="XP_026730567.1">
    <property type="nucleotide sequence ID" value="XM_026874766.1"/>
</dbReference>
<evidence type="ECO:0000256" key="12">
    <source>
        <dbReference type="ARBA" id="ARBA00065219"/>
    </source>
</evidence>
<evidence type="ECO:0000256" key="7">
    <source>
        <dbReference type="ARBA" id="ARBA00022990"/>
    </source>
</evidence>
<dbReference type="GO" id="GO:0050313">
    <property type="term" value="F:sulfur dioxygenase activity"/>
    <property type="evidence" value="ECO:0007669"/>
    <property type="project" value="UniProtKB-EC"/>
</dbReference>
<dbReference type="InterPro" id="IPR051682">
    <property type="entry name" value="Mito_Persulfide_Diox"/>
</dbReference>
<reference evidence="18 19" key="1">
    <citation type="submission" date="2025-04" db="UniProtKB">
        <authorList>
            <consortium name="RefSeq"/>
        </authorList>
    </citation>
    <scope>IDENTIFICATION</scope>
</reference>
<keyword evidence="8" id="KW-0560">Oxidoreductase</keyword>
<dbReference type="GeneID" id="113495810"/>
<evidence type="ECO:0000256" key="15">
    <source>
        <dbReference type="ARBA" id="ARBA00077964"/>
    </source>
</evidence>
<evidence type="ECO:0000256" key="2">
    <source>
        <dbReference type="ARBA" id="ARBA00004173"/>
    </source>
</evidence>
<dbReference type="Pfam" id="PF00753">
    <property type="entry name" value="Lactamase_B"/>
    <property type="match status" value="2"/>
</dbReference>
<dbReference type="GO" id="GO:0070813">
    <property type="term" value="P:hydrogen sulfide metabolic process"/>
    <property type="evidence" value="ECO:0007669"/>
    <property type="project" value="TreeGrafter"/>
</dbReference>
<accession>A0A7E5VQF9</accession>
<dbReference type="InterPro" id="IPR001279">
    <property type="entry name" value="Metallo-B-lactamas"/>
</dbReference>
<evidence type="ECO:0000256" key="6">
    <source>
        <dbReference type="ARBA" id="ARBA00022964"/>
    </source>
</evidence>